<protein>
    <submittedName>
        <fullName evidence="1">Uncharacterized protein</fullName>
    </submittedName>
</protein>
<dbReference type="InterPro" id="IPR011989">
    <property type="entry name" value="ARM-like"/>
</dbReference>
<dbReference type="RefSeq" id="XP_001309905.1">
    <property type="nucleotide sequence ID" value="XM_001309904.1"/>
</dbReference>
<dbReference type="InParanoid" id="A2FDN1"/>
<dbReference type="Proteomes" id="UP000001542">
    <property type="component" value="Unassembled WGS sequence"/>
</dbReference>
<sequence length="439" mass="50830">MEYKESISSIIPALKDENKTQEVDILKFCDPSSYEKLEIESLLKKIQEKDNESGWNHLYKKLTNENYAKLLTKFDIYEIISIIFSNFGSILQRDITALQCIEIIANASISLIDINEIKEIIEFLINFIQSCNHDKIFDIICSILTQLSSHFSLFDENPSDFLINLLLQKNFESNKENKYKISKILNTVLQIISKNEISEENLENCMNLFNDYISCDEWYIQDICIQGFKSIISKNQNFSKFIFQNNFFEFFTSLDPTKSPAIYISMCKLLCLVDFDSFDVTILENFDFLSQIHCLIDENENIYETELVSALNMIKEVCLHSFSLRKQLNEEKLIEKIEINTKSFQIKSEIVGIAANLIRCDSLDISSVNDDFVSSVFSLIDINNFESCLDSLFVVLFLANNNFDVSEAVDDIFDLKDSENEEISSISTKILEIIERIEE</sequence>
<evidence type="ECO:0000313" key="1">
    <source>
        <dbReference type="EMBL" id="EAX96975.1"/>
    </source>
</evidence>
<dbReference type="InterPro" id="IPR016024">
    <property type="entry name" value="ARM-type_fold"/>
</dbReference>
<dbReference type="AlphaFoldDB" id="A2FDN1"/>
<dbReference type="KEGG" id="tva:4754752"/>
<evidence type="ECO:0000313" key="2">
    <source>
        <dbReference type="Proteomes" id="UP000001542"/>
    </source>
</evidence>
<dbReference type="VEuPathDB" id="TrichDB:TVAG_011240"/>
<dbReference type="SUPFAM" id="SSF48371">
    <property type="entry name" value="ARM repeat"/>
    <property type="match status" value="1"/>
</dbReference>
<gene>
    <name evidence="1" type="ORF">TVAG_011240</name>
</gene>
<proteinExistence type="predicted"/>
<keyword evidence="2" id="KW-1185">Reference proteome</keyword>
<organism evidence="1 2">
    <name type="scientific">Trichomonas vaginalis (strain ATCC PRA-98 / G3)</name>
    <dbReference type="NCBI Taxonomy" id="412133"/>
    <lineage>
        <taxon>Eukaryota</taxon>
        <taxon>Metamonada</taxon>
        <taxon>Parabasalia</taxon>
        <taxon>Trichomonadida</taxon>
        <taxon>Trichomonadidae</taxon>
        <taxon>Trichomonas</taxon>
    </lineage>
</organism>
<dbReference type="EMBL" id="DS113735">
    <property type="protein sequence ID" value="EAX96975.1"/>
    <property type="molecule type" value="Genomic_DNA"/>
</dbReference>
<name>A2FDN1_TRIV3</name>
<dbReference type="Gene3D" id="1.25.10.10">
    <property type="entry name" value="Leucine-rich Repeat Variant"/>
    <property type="match status" value="1"/>
</dbReference>
<reference evidence="1" key="2">
    <citation type="journal article" date="2007" name="Science">
        <title>Draft genome sequence of the sexually transmitted pathogen Trichomonas vaginalis.</title>
        <authorList>
            <person name="Carlton J.M."/>
            <person name="Hirt R.P."/>
            <person name="Silva J.C."/>
            <person name="Delcher A.L."/>
            <person name="Schatz M."/>
            <person name="Zhao Q."/>
            <person name="Wortman J.R."/>
            <person name="Bidwell S.L."/>
            <person name="Alsmark U.C.M."/>
            <person name="Besteiro S."/>
            <person name="Sicheritz-Ponten T."/>
            <person name="Noel C.J."/>
            <person name="Dacks J.B."/>
            <person name="Foster P.G."/>
            <person name="Simillion C."/>
            <person name="Van de Peer Y."/>
            <person name="Miranda-Saavedra D."/>
            <person name="Barton G.J."/>
            <person name="Westrop G.D."/>
            <person name="Mueller S."/>
            <person name="Dessi D."/>
            <person name="Fiori P.L."/>
            <person name="Ren Q."/>
            <person name="Paulsen I."/>
            <person name="Zhang H."/>
            <person name="Bastida-Corcuera F.D."/>
            <person name="Simoes-Barbosa A."/>
            <person name="Brown M.T."/>
            <person name="Hayes R.D."/>
            <person name="Mukherjee M."/>
            <person name="Okumura C.Y."/>
            <person name="Schneider R."/>
            <person name="Smith A.J."/>
            <person name="Vanacova S."/>
            <person name="Villalvazo M."/>
            <person name="Haas B.J."/>
            <person name="Pertea M."/>
            <person name="Feldblyum T.V."/>
            <person name="Utterback T.R."/>
            <person name="Shu C.L."/>
            <person name="Osoegawa K."/>
            <person name="de Jong P.J."/>
            <person name="Hrdy I."/>
            <person name="Horvathova L."/>
            <person name="Zubacova Z."/>
            <person name="Dolezal P."/>
            <person name="Malik S.B."/>
            <person name="Logsdon J.M. Jr."/>
            <person name="Henze K."/>
            <person name="Gupta A."/>
            <person name="Wang C.C."/>
            <person name="Dunne R.L."/>
            <person name="Upcroft J.A."/>
            <person name="Upcroft P."/>
            <person name="White O."/>
            <person name="Salzberg S.L."/>
            <person name="Tang P."/>
            <person name="Chiu C.-H."/>
            <person name="Lee Y.-S."/>
            <person name="Embley T.M."/>
            <person name="Coombs G.H."/>
            <person name="Mottram J.C."/>
            <person name="Tachezy J."/>
            <person name="Fraser-Liggett C.M."/>
            <person name="Johnson P.J."/>
        </authorList>
    </citation>
    <scope>NUCLEOTIDE SEQUENCE [LARGE SCALE GENOMIC DNA]</scope>
    <source>
        <strain evidence="1">G3</strain>
    </source>
</reference>
<accession>A2FDN1</accession>
<reference evidence="1" key="1">
    <citation type="submission" date="2006-10" db="EMBL/GenBank/DDBJ databases">
        <authorList>
            <person name="Amadeo P."/>
            <person name="Zhao Q."/>
            <person name="Wortman J."/>
            <person name="Fraser-Liggett C."/>
            <person name="Carlton J."/>
        </authorList>
    </citation>
    <scope>NUCLEOTIDE SEQUENCE</scope>
    <source>
        <strain evidence="1">G3</strain>
    </source>
</reference>
<dbReference type="VEuPathDB" id="TrichDB:TVAGG3_0258020"/>
<dbReference type="SMR" id="A2FDN1"/>